<evidence type="ECO:0000256" key="1">
    <source>
        <dbReference type="SAM" id="Phobius"/>
    </source>
</evidence>
<evidence type="ECO:0000313" key="2">
    <source>
        <dbReference type="EMBL" id="KAI5071173.1"/>
    </source>
</evidence>
<proteinExistence type="predicted"/>
<comment type="caution">
    <text evidence="2">The sequence shown here is derived from an EMBL/GenBank/DDBJ whole genome shotgun (WGS) entry which is preliminary data.</text>
</comment>
<dbReference type="Proteomes" id="UP000886520">
    <property type="component" value="Chromosome 13"/>
</dbReference>
<sequence length="127" mass="13797">MVEWWWAVVGAAIPALAVGNAWVGGKRKAEEERGRAAGRDKGTDDIFVCQRVCTSKRMLNKVGAFSKDPVNPPTCVTSCGVSDVDACADACARTLCATPHHIPSWNDICLRRCQSQCLKVQHENPSL</sequence>
<gene>
    <name evidence="2" type="ORF">GOP47_0013424</name>
</gene>
<keyword evidence="1" id="KW-0472">Membrane</keyword>
<keyword evidence="3" id="KW-1185">Reference proteome</keyword>
<keyword evidence="1" id="KW-1133">Transmembrane helix</keyword>
<feature type="transmembrane region" description="Helical" evidence="1">
    <location>
        <begin position="6"/>
        <end position="25"/>
    </location>
</feature>
<name>A0A9D4UNH4_ADICA</name>
<dbReference type="AlphaFoldDB" id="A0A9D4UNH4"/>
<accession>A0A9D4UNH4</accession>
<dbReference type="PANTHER" id="PTHR35548:SF1">
    <property type="entry name" value="EXPRESSED PROTEIN"/>
    <property type="match status" value="1"/>
</dbReference>
<dbReference type="EMBL" id="JABFUD020000013">
    <property type="protein sequence ID" value="KAI5071173.1"/>
    <property type="molecule type" value="Genomic_DNA"/>
</dbReference>
<protein>
    <submittedName>
        <fullName evidence="2">Uncharacterized protein</fullName>
    </submittedName>
</protein>
<keyword evidence="1" id="KW-0812">Transmembrane</keyword>
<organism evidence="2 3">
    <name type="scientific">Adiantum capillus-veneris</name>
    <name type="common">Maidenhair fern</name>
    <dbReference type="NCBI Taxonomy" id="13818"/>
    <lineage>
        <taxon>Eukaryota</taxon>
        <taxon>Viridiplantae</taxon>
        <taxon>Streptophyta</taxon>
        <taxon>Embryophyta</taxon>
        <taxon>Tracheophyta</taxon>
        <taxon>Polypodiopsida</taxon>
        <taxon>Polypodiidae</taxon>
        <taxon>Polypodiales</taxon>
        <taxon>Pteridineae</taxon>
        <taxon>Pteridaceae</taxon>
        <taxon>Vittarioideae</taxon>
        <taxon>Adiantum</taxon>
    </lineage>
</organism>
<evidence type="ECO:0000313" key="3">
    <source>
        <dbReference type="Proteomes" id="UP000886520"/>
    </source>
</evidence>
<dbReference type="InterPro" id="IPR038934">
    <property type="entry name" value="At5g64816-like"/>
</dbReference>
<dbReference type="PANTHER" id="PTHR35548">
    <property type="entry name" value="EXPRESSED PROTEIN"/>
    <property type="match status" value="1"/>
</dbReference>
<dbReference type="OrthoDB" id="1875050at2759"/>
<reference evidence="2" key="1">
    <citation type="submission" date="2021-01" db="EMBL/GenBank/DDBJ databases">
        <title>Adiantum capillus-veneris genome.</title>
        <authorList>
            <person name="Fang Y."/>
            <person name="Liao Q."/>
        </authorList>
    </citation>
    <scope>NUCLEOTIDE SEQUENCE</scope>
    <source>
        <strain evidence="2">H3</strain>
        <tissue evidence="2">Leaf</tissue>
    </source>
</reference>